<evidence type="ECO:0000313" key="3">
    <source>
        <dbReference type="Proteomes" id="UP001055460"/>
    </source>
</evidence>
<organism evidence="1 3">
    <name type="scientific">Ensifer adhaerens</name>
    <name type="common">Sinorhizobium morelense</name>
    <dbReference type="NCBI Taxonomy" id="106592"/>
    <lineage>
        <taxon>Bacteria</taxon>
        <taxon>Pseudomonadati</taxon>
        <taxon>Pseudomonadota</taxon>
        <taxon>Alphaproteobacteria</taxon>
        <taxon>Hyphomicrobiales</taxon>
        <taxon>Rhizobiaceae</taxon>
        <taxon>Sinorhizobium/Ensifer group</taxon>
        <taxon>Ensifer</taxon>
    </lineage>
</organism>
<dbReference type="Proteomes" id="UP001214094">
    <property type="component" value="Chromosome"/>
</dbReference>
<keyword evidence="4" id="KW-1185">Reference proteome</keyword>
<evidence type="ECO:0000313" key="4">
    <source>
        <dbReference type="Proteomes" id="UP001214094"/>
    </source>
</evidence>
<dbReference type="KEGG" id="eah:FA04_16740"/>
<gene>
    <name evidence="1" type="ORF">NE863_16500</name>
    <name evidence="2" type="ORF">P4B07_16995</name>
</gene>
<dbReference type="EMBL" id="CP098807">
    <property type="protein sequence ID" value="USJ22875.1"/>
    <property type="molecule type" value="Genomic_DNA"/>
</dbReference>
<reference evidence="2 4" key="2">
    <citation type="submission" date="2023-03" db="EMBL/GenBank/DDBJ databases">
        <title>Comparative genome and transcriptome analysis combination mining strategies for increasing vitamin B12 production of Ensifer adhaerens strain.</title>
        <authorList>
            <person name="Yongheng L."/>
        </authorList>
    </citation>
    <scope>NUCLEOTIDE SEQUENCE [LARGE SCALE GENOMIC DNA]</scope>
    <source>
        <strain evidence="2 4">Casida A-T305</strain>
    </source>
</reference>
<dbReference type="Proteomes" id="UP001055460">
    <property type="component" value="Chromosome"/>
</dbReference>
<protein>
    <submittedName>
        <fullName evidence="1">Uncharacterized protein</fullName>
    </submittedName>
</protein>
<dbReference type="RefSeq" id="WP_034803102.1">
    <property type="nucleotide sequence ID" value="NZ_CAXURO020000001.1"/>
</dbReference>
<dbReference type="EMBL" id="CP121308">
    <property type="protein sequence ID" value="WFP90235.1"/>
    <property type="molecule type" value="Genomic_DNA"/>
</dbReference>
<dbReference type="OrthoDB" id="8282470at2"/>
<evidence type="ECO:0000313" key="1">
    <source>
        <dbReference type="EMBL" id="USJ22875.1"/>
    </source>
</evidence>
<accession>A0A9Q8Y5N5</accession>
<evidence type="ECO:0000313" key="2">
    <source>
        <dbReference type="EMBL" id="WFP90235.1"/>
    </source>
</evidence>
<reference evidence="1" key="1">
    <citation type="submission" date="2022-06" db="EMBL/GenBank/DDBJ databases">
        <title>Physiological and biochemical characterization and genomic elucidation of a strain of the genus Ensifer adhaerens M8 that combines arsenic oxidation and chromium reduction.</title>
        <authorList>
            <person name="Li X."/>
            <person name="Yu c."/>
        </authorList>
    </citation>
    <scope>NUCLEOTIDE SEQUENCE</scope>
    <source>
        <strain evidence="1">M8</strain>
    </source>
</reference>
<sequence length="167" mass="18352">MSKKTKSDETADVQRLKLDFPDIHADLIAGRIPSLRKALIAAGLKDERTRLDKLKNSWTKASPTERETFLKWLSSNGGPDGLAPHAHIDPPLAAPPAIASGRYLLPETIAEIRTIMNRRRMRANDIMAEMGFAGDDLSLTRALSKGASLRLSVIAALETWLRNNAAE</sequence>
<name>A0A9Q8Y5N5_ENSAD</name>
<dbReference type="AlphaFoldDB" id="A0A9Q8Y5N5"/>
<dbReference type="GeneID" id="29517440"/>
<proteinExistence type="predicted"/>